<dbReference type="GO" id="GO:0000166">
    <property type="term" value="F:nucleotide binding"/>
    <property type="evidence" value="ECO:0007669"/>
    <property type="project" value="UniProtKB-KW"/>
</dbReference>
<dbReference type="CDD" id="cd00754">
    <property type="entry name" value="Ubl_MoaD"/>
    <property type="match status" value="1"/>
</dbReference>
<dbReference type="UniPathway" id="UPA00344"/>
<dbReference type="PANTHER" id="PTHR33359">
    <property type="entry name" value="MOLYBDOPTERIN SYNTHASE SULFUR CARRIER SUBUNIT"/>
    <property type="match status" value="1"/>
</dbReference>
<evidence type="ECO:0000313" key="4">
    <source>
        <dbReference type="EMBL" id="PAU82245.1"/>
    </source>
</evidence>
<dbReference type="NCBIfam" id="TIGR01682">
    <property type="entry name" value="moaD"/>
    <property type="match status" value="1"/>
</dbReference>
<comment type="similarity">
    <text evidence="2">Belongs to the MoaD family.</text>
</comment>
<keyword evidence="5" id="KW-1185">Reference proteome</keyword>
<evidence type="ECO:0000256" key="2">
    <source>
        <dbReference type="ARBA" id="ARBA00024200"/>
    </source>
</evidence>
<gene>
    <name evidence="4" type="primary">moaD</name>
    <name evidence="4" type="ORF">CK501_03625</name>
</gene>
<comment type="caution">
    <text evidence="4">The sequence shown here is derived from an EMBL/GenBank/DDBJ whole genome shotgun (WGS) entry which is preliminary data.</text>
</comment>
<dbReference type="Proteomes" id="UP000218896">
    <property type="component" value="Unassembled WGS sequence"/>
</dbReference>
<dbReference type="GO" id="GO:0006777">
    <property type="term" value="P:Mo-molybdopterin cofactor biosynthetic process"/>
    <property type="evidence" value="ECO:0007669"/>
    <property type="project" value="InterPro"/>
</dbReference>
<sequence>MAESSIAIRFFASLRERLGIGEEKLPADGITCVRDIREQLQQRGDEWAELLDDDCVLMAVNQAMAREETPVNPGDEVAFFPPVTGG</sequence>
<protein>
    <recommendedName>
        <fullName evidence="3">Molybdopterin synthase sulfur carrier subunit</fullName>
    </recommendedName>
</protein>
<organism evidence="4 5">
    <name type="scientific">Halovibrio salipaludis</name>
    <dbReference type="NCBI Taxonomy" id="2032626"/>
    <lineage>
        <taxon>Bacteria</taxon>
        <taxon>Pseudomonadati</taxon>
        <taxon>Pseudomonadota</taxon>
        <taxon>Gammaproteobacteria</taxon>
        <taxon>Oceanospirillales</taxon>
        <taxon>Halomonadaceae</taxon>
        <taxon>Halovibrio</taxon>
    </lineage>
</organism>
<dbReference type="GO" id="GO:1990133">
    <property type="term" value="C:molybdopterin adenylyltransferase complex"/>
    <property type="evidence" value="ECO:0007669"/>
    <property type="project" value="TreeGrafter"/>
</dbReference>
<dbReference type="RefSeq" id="WP_095616339.1">
    <property type="nucleotide sequence ID" value="NZ_NSKD01000001.1"/>
</dbReference>
<evidence type="ECO:0000256" key="1">
    <source>
        <dbReference type="ARBA" id="ARBA00022741"/>
    </source>
</evidence>
<proteinExistence type="inferred from homology"/>
<accession>A0A2A2FCE1</accession>
<dbReference type="InterPro" id="IPR012675">
    <property type="entry name" value="Beta-grasp_dom_sf"/>
</dbReference>
<keyword evidence="1" id="KW-0547">Nucleotide-binding</keyword>
<dbReference type="InterPro" id="IPR003749">
    <property type="entry name" value="ThiS/MoaD-like"/>
</dbReference>
<dbReference type="SUPFAM" id="SSF54285">
    <property type="entry name" value="MoaD/ThiS"/>
    <property type="match status" value="1"/>
</dbReference>
<dbReference type="EMBL" id="NSKD01000001">
    <property type="protein sequence ID" value="PAU82245.1"/>
    <property type="molecule type" value="Genomic_DNA"/>
</dbReference>
<name>A0A2A2FCE1_9GAMM</name>
<dbReference type="InterPro" id="IPR016155">
    <property type="entry name" value="Mopterin_synth/thiamin_S_b"/>
</dbReference>
<evidence type="ECO:0000256" key="3">
    <source>
        <dbReference type="ARBA" id="ARBA00024247"/>
    </source>
</evidence>
<dbReference type="Gene3D" id="3.10.20.30">
    <property type="match status" value="1"/>
</dbReference>
<dbReference type="PANTHER" id="PTHR33359:SF1">
    <property type="entry name" value="MOLYBDOPTERIN SYNTHASE SULFUR CARRIER SUBUNIT"/>
    <property type="match status" value="1"/>
</dbReference>
<dbReference type="AlphaFoldDB" id="A0A2A2FCE1"/>
<dbReference type="OrthoDB" id="9794429at2"/>
<dbReference type="InterPro" id="IPR044672">
    <property type="entry name" value="MOCS2A"/>
</dbReference>
<reference evidence="4 5" key="1">
    <citation type="submission" date="2017-08" db="EMBL/GenBank/DDBJ databases">
        <title>Halovibrio sewagensis sp. nov., isolated from wastewater of high salinity.</title>
        <authorList>
            <person name="Dong X."/>
            <person name="Zhang G."/>
        </authorList>
    </citation>
    <scope>NUCLEOTIDE SEQUENCE [LARGE SCALE GENOMIC DNA]</scope>
    <source>
        <strain evidence="4 5">YL5-2</strain>
    </source>
</reference>
<dbReference type="Pfam" id="PF02597">
    <property type="entry name" value="ThiS"/>
    <property type="match status" value="1"/>
</dbReference>
<evidence type="ECO:0000313" key="5">
    <source>
        <dbReference type="Proteomes" id="UP000218896"/>
    </source>
</evidence>